<gene>
    <name evidence="5" type="ORF">POPTR_007G104900</name>
</gene>
<dbReference type="InterPro" id="IPR000286">
    <property type="entry name" value="HDACs"/>
</dbReference>
<dbReference type="PANTHER" id="PTHR10625">
    <property type="entry name" value="HISTONE DEACETYLASE HDAC1-RELATED"/>
    <property type="match status" value="1"/>
</dbReference>
<reference evidence="5 6" key="1">
    <citation type="journal article" date="2006" name="Science">
        <title>The genome of black cottonwood, Populus trichocarpa (Torr. &amp; Gray).</title>
        <authorList>
            <person name="Tuskan G.A."/>
            <person name="Difazio S."/>
            <person name="Jansson S."/>
            <person name="Bohlmann J."/>
            <person name="Grigoriev I."/>
            <person name="Hellsten U."/>
            <person name="Putnam N."/>
            <person name="Ralph S."/>
            <person name="Rombauts S."/>
            <person name="Salamov A."/>
            <person name="Schein J."/>
            <person name="Sterck L."/>
            <person name="Aerts A."/>
            <person name="Bhalerao R.R."/>
            <person name="Bhalerao R.P."/>
            <person name="Blaudez D."/>
            <person name="Boerjan W."/>
            <person name="Brun A."/>
            <person name="Brunner A."/>
            <person name="Busov V."/>
            <person name="Campbell M."/>
            <person name="Carlson J."/>
            <person name="Chalot M."/>
            <person name="Chapman J."/>
            <person name="Chen G.L."/>
            <person name="Cooper D."/>
            <person name="Coutinho P.M."/>
            <person name="Couturier J."/>
            <person name="Covert S."/>
            <person name="Cronk Q."/>
            <person name="Cunningham R."/>
            <person name="Davis J."/>
            <person name="Degroeve S."/>
            <person name="Dejardin A."/>
            <person name="Depamphilis C."/>
            <person name="Detter J."/>
            <person name="Dirks B."/>
            <person name="Dubchak I."/>
            <person name="Duplessis S."/>
            <person name="Ehlting J."/>
            <person name="Ellis B."/>
            <person name="Gendler K."/>
            <person name="Goodstein D."/>
            <person name="Gribskov M."/>
            <person name="Grimwood J."/>
            <person name="Groover A."/>
            <person name="Gunter L."/>
            <person name="Hamberger B."/>
            <person name="Heinze B."/>
            <person name="Helariutta Y."/>
            <person name="Henrissat B."/>
            <person name="Holligan D."/>
            <person name="Holt R."/>
            <person name="Huang W."/>
            <person name="Islam-Faridi N."/>
            <person name="Jones S."/>
            <person name="Jones-Rhoades M."/>
            <person name="Jorgensen R."/>
            <person name="Joshi C."/>
            <person name="Kangasjarvi J."/>
            <person name="Karlsson J."/>
            <person name="Kelleher C."/>
            <person name="Kirkpatrick R."/>
            <person name="Kirst M."/>
            <person name="Kohler A."/>
            <person name="Kalluri U."/>
            <person name="Larimer F."/>
            <person name="Leebens-Mack J."/>
            <person name="Leple J.C."/>
            <person name="Locascio P."/>
            <person name="Lou Y."/>
            <person name="Lucas S."/>
            <person name="Martin F."/>
            <person name="Montanini B."/>
            <person name="Napoli C."/>
            <person name="Nelson D.R."/>
            <person name="Nelson C."/>
            <person name="Nieminen K."/>
            <person name="Nilsson O."/>
            <person name="Pereda V."/>
            <person name="Peter G."/>
            <person name="Philippe R."/>
            <person name="Pilate G."/>
            <person name="Poliakov A."/>
            <person name="Razumovskaya J."/>
            <person name="Richardson P."/>
            <person name="Rinaldi C."/>
            <person name="Ritland K."/>
            <person name="Rouze P."/>
            <person name="Ryaboy D."/>
            <person name="Schmutz J."/>
            <person name="Schrader J."/>
            <person name="Segerman B."/>
            <person name="Shin H."/>
            <person name="Siddiqui A."/>
            <person name="Sterky F."/>
            <person name="Terry A."/>
            <person name="Tsai C.J."/>
            <person name="Uberbacher E."/>
            <person name="Unneberg P."/>
            <person name="Vahala J."/>
            <person name="Wall K."/>
            <person name="Wessler S."/>
            <person name="Yang G."/>
            <person name="Yin T."/>
            <person name="Douglas C."/>
            <person name="Marra M."/>
            <person name="Sandberg G."/>
            <person name="Van de Peer Y."/>
            <person name="Rokhsar D."/>
        </authorList>
    </citation>
    <scope>NUCLEOTIDE SEQUENCE [LARGE SCALE GENOMIC DNA]</scope>
    <source>
        <strain evidence="6">cv. Nisqually</strain>
    </source>
</reference>
<dbReference type="Proteomes" id="UP000006729">
    <property type="component" value="Chromosome 7"/>
</dbReference>
<dbReference type="PANTHER" id="PTHR10625:SF11">
    <property type="entry name" value="HISTONE DEACETYLASE 14, CHLOROPLASTIC"/>
    <property type="match status" value="1"/>
</dbReference>
<comment type="cofactor">
    <cofactor evidence="1">
        <name>Zn(2+)</name>
        <dbReference type="ChEBI" id="CHEBI:29105"/>
    </cofactor>
</comment>
<dbReference type="InterPro" id="IPR037138">
    <property type="entry name" value="His_deacetylse_dom_sf"/>
</dbReference>
<evidence type="ECO:0000256" key="3">
    <source>
        <dbReference type="ARBA" id="ARBA00022853"/>
    </source>
</evidence>
<evidence type="ECO:0000313" key="5">
    <source>
        <dbReference type="EMBL" id="PNT28207.1"/>
    </source>
</evidence>
<dbReference type="PRINTS" id="PR01270">
    <property type="entry name" value="HDASUPER"/>
</dbReference>
<dbReference type="Gene3D" id="3.40.800.20">
    <property type="entry name" value="Histone deacetylase domain"/>
    <property type="match status" value="1"/>
</dbReference>
<evidence type="ECO:0000313" key="6">
    <source>
        <dbReference type="Proteomes" id="UP000006729"/>
    </source>
</evidence>
<dbReference type="GO" id="GO:0006325">
    <property type="term" value="P:chromatin organization"/>
    <property type="evidence" value="ECO:0007669"/>
    <property type="project" value="UniProtKB-KW"/>
</dbReference>
<accession>A0A2K1ZSE7</accession>
<keyword evidence="2" id="KW-0678">Repressor</keyword>
<keyword evidence="6" id="KW-1185">Reference proteome</keyword>
<evidence type="ECO:0000256" key="2">
    <source>
        <dbReference type="ARBA" id="ARBA00022491"/>
    </source>
</evidence>
<dbReference type="InterPro" id="IPR023696">
    <property type="entry name" value="Ureohydrolase_dom_sf"/>
</dbReference>
<proteinExistence type="predicted"/>
<name>A0A2K1ZSE7_POPTR</name>
<evidence type="ECO:0000256" key="1">
    <source>
        <dbReference type="ARBA" id="ARBA00001947"/>
    </source>
</evidence>
<dbReference type="SUPFAM" id="SSF52768">
    <property type="entry name" value="Arginase/deacetylase"/>
    <property type="match status" value="1"/>
</dbReference>
<dbReference type="STRING" id="3694.A0A2K1ZSE7"/>
<dbReference type="AlphaFoldDB" id="A0A2K1ZSE7"/>
<dbReference type="InterPro" id="IPR023801">
    <property type="entry name" value="His_deacetylse_dom"/>
</dbReference>
<organism evidence="5 6">
    <name type="scientific">Populus trichocarpa</name>
    <name type="common">Western balsam poplar</name>
    <name type="synonym">Populus balsamifera subsp. trichocarpa</name>
    <dbReference type="NCBI Taxonomy" id="3694"/>
    <lineage>
        <taxon>Eukaryota</taxon>
        <taxon>Viridiplantae</taxon>
        <taxon>Streptophyta</taxon>
        <taxon>Embryophyta</taxon>
        <taxon>Tracheophyta</taxon>
        <taxon>Spermatophyta</taxon>
        <taxon>Magnoliopsida</taxon>
        <taxon>eudicotyledons</taxon>
        <taxon>Gunneridae</taxon>
        <taxon>Pentapetalae</taxon>
        <taxon>rosids</taxon>
        <taxon>fabids</taxon>
        <taxon>Malpighiales</taxon>
        <taxon>Salicaceae</taxon>
        <taxon>Saliceae</taxon>
        <taxon>Populus</taxon>
    </lineage>
</organism>
<feature type="domain" description="Histone deacetylase" evidence="4">
    <location>
        <begin position="6"/>
        <end position="97"/>
    </location>
</feature>
<evidence type="ECO:0000259" key="4">
    <source>
        <dbReference type="Pfam" id="PF00850"/>
    </source>
</evidence>
<protein>
    <recommendedName>
        <fullName evidence="4">Histone deacetylase domain-containing protein</fullName>
    </recommendedName>
</protein>
<dbReference type="InParanoid" id="A0A2K1ZSE7"/>
<dbReference type="EMBL" id="CM009296">
    <property type="protein sequence ID" value="PNT28207.1"/>
    <property type="molecule type" value="Genomic_DNA"/>
</dbReference>
<dbReference type="Pfam" id="PF00850">
    <property type="entry name" value="Hist_deacetyl"/>
    <property type="match status" value="1"/>
</dbReference>
<keyword evidence="3" id="KW-0156">Chromatin regulator</keyword>
<sequence length="144" mass="15625">MPNRVHGLKRVSIIDFDVHHGNGTNDAFYDDPNIFNYPGTCKIDELGHGDGEGTFLNLPLQRGSGDIAISTVFEEVIVPSAQRFKPDIFLASAGYDGPICGGRCVFFLEGGYNLDSVSYSVAGYFHAFIGEKSLASEFDNPAIN</sequence>